<evidence type="ECO:0000256" key="4">
    <source>
        <dbReference type="ARBA" id="ARBA00022827"/>
    </source>
</evidence>
<evidence type="ECO:0000256" key="5">
    <source>
        <dbReference type="ARBA" id="ARBA00023002"/>
    </source>
</evidence>
<dbReference type="FunFam" id="1.20.140.10:FF:000001">
    <property type="entry name" value="Acyl-CoA dehydrogenase"/>
    <property type="match status" value="1"/>
</dbReference>
<dbReference type="SUPFAM" id="SSF47203">
    <property type="entry name" value="Acyl-CoA dehydrogenase C-terminal domain-like"/>
    <property type="match status" value="1"/>
</dbReference>
<dbReference type="STRING" id="469383.Cwoe_2160"/>
<keyword evidence="5 6" id="KW-0560">Oxidoreductase</keyword>
<comment type="similarity">
    <text evidence="2 6">Belongs to the acyl-CoA dehydrogenase family.</text>
</comment>
<feature type="domain" description="Acyl-CoA dehydrogenase/oxidase C-terminal" evidence="7">
    <location>
        <begin position="234"/>
        <end position="382"/>
    </location>
</feature>
<dbReference type="InterPro" id="IPR006089">
    <property type="entry name" value="Acyl-CoA_DH_CS"/>
</dbReference>
<protein>
    <submittedName>
        <fullName evidence="10">Acyl-CoA dehydrogenase domain protein</fullName>
    </submittedName>
</protein>
<keyword evidence="3 6" id="KW-0285">Flavoprotein</keyword>
<dbReference type="PANTHER" id="PTHR43884:SF22">
    <property type="entry name" value="BLR3437 PROTEIN"/>
    <property type="match status" value="1"/>
</dbReference>
<dbReference type="Pfam" id="PF02770">
    <property type="entry name" value="Acyl-CoA_dh_M"/>
    <property type="match status" value="1"/>
</dbReference>
<dbReference type="Proteomes" id="UP000008229">
    <property type="component" value="Chromosome"/>
</dbReference>
<dbReference type="InterPro" id="IPR009100">
    <property type="entry name" value="AcylCoA_DH/oxidase_NM_dom_sf"/>
</dbReference>
<dbReference type="GO" id="GO:0050660">
    <property type="term" value="F:flavin adenine dinucleotide binding"/>
    <property type="evidence" value="ECO:0007669"/>
    <property type="project" value="InterPro"/>
</dbReference>
<dbReference type="InterPro" id="IPR036250">
    <property type="entry name" value="AcylCo_DH-like_C"/>
</dbReference>
<evidence type="ECO:0000256" key="1">
    <source>
        <dbReference type="ARBA" id="ARBA00001974"/>
    </source>
</evidence>
<dbReference type="InterPro" id="IPR009075">
    <property type="entry name" value="AcylCo_DH/oxidase_C"/>
</dbReference>
<evidence type="ECO:0000313" key="11">
    <source>
        <dbReference type="Proteomes" id="UP000008229"/>
    </source>
</evidence>
<dbReference type="InterPro" id="IPR006091">
    <property type="entry name" value="Acyl-CoA_Oxase/DH_mid-dom"/>
</dbReference>
<evidence type="ECO:0000256" key="3">
    <source>
        <dbReference type="ARBA" id="ARBA00022630"/>
    </source>
</evidence>
<dbReference type="GO" id="GO:0003995">
    <property type="term" value="F:acyl-CoA dehydrogenase activity"/>
    <property type="evidence" value="ECO:0007669"/>
    <property type="project" value="InterPro"/>
</dbReference>
<name>D3F5B8_CONWI</name>
<dbReference type="RefSeq" id="WP_012933636.1">
    <property type="nucleotide sequence ID" value="NC_013739.1"/>
</dbReference>
<organism evidence="10 11">
    <name type="scientific">Conexibacter woesei (strain DSM 14684 / CCUG 47730 / CIP 108061 / JCM 11494 / NBRC 100937 / ID131577)</name>
    <dbReference type="NCBI Taxonomy" id="469383"/>
    <lineage>
        <taxon>Bacteria</taxon>
        <taxon>Bacillati</taxon>
        <taxon>Actinomycetota</taxon>
        <taxon>Thermoleophilia</taxon>
        <taxon>Solirubrobacterales</taxon>
        <taxon>Conexibacteraceae</taxon>
        <taxon>Conexibacter</taxon>
    </lineage>
</organism>
<proteinExistence type="inferred from homology"/>
<dbReference type="EMBL" id="CP001854">
    <property type="protein sequence ID" value="ADB50585.1"/>
    <property type="molecule type" value="Genomic_DNA"/>
</dbReference>
<dbReference type="Gene3D" id="1.10.540.10">
    <property type="entry name" value="Acyl-CoA dehydrogenase/oxidase, N-terminal domain"/>
    <property type="match status" value="1"/>
</dbReference>
<evidence type="ECO:0000256" key="2">
    <source>
        <dbReference type="ARBA" id="ARBA00009347"/>
    </source>
</evidence>
<reference evidence="10 11" key="1">
    <citation type="journal article" date="2010" name="Stand. Genomic Sci.">
        <title>Complete genome sequence of Conexibacter woesei type strain (ID131577).</title>
        <authorList>
            <person name="Pukall R."/>
            <person name="Lapidus A."/>
            <person name="Glavina Del Rio T."/>
            <person name="Copeland A."/>
            <person name="Tice H."/>
            <person name="Cheng J.-F."/>
            <person name="Lucas S."/>
            <person name="Chen F."/>
            <person name="Nolan M."/>
            <person name="Bruce D."/>
            <person name="Goodwin L."/>
            <person name="Pitluck S."/>
            <person name="Mavromatis K."/>
            <person name="Ivanova N."/>
            <person name="Ovchinnikova G."/>
            <person name="Pati A."/>
            <person name="Chen A."/>
            <person name="Palaniappan K."/>
            <person name="Land M."/>
            <person name="Hauser L."/>
            <person name="Chang Y.-J."/>
            <person name="Jeffries C.D."/>
            <person name="Chain P."/>
            <person name="Meincke L."/>
            <person name="Sims D."/>
            <person name="Brettin T."/>
            <person name="Detter J.C."/>
            <person name="Rohde M."/>
            <person name="Goeker M."/>
            <person name="Bristow J."/>
            <person name="Eisen J.A."/>
            <person name="Markowitz V."/>
            <person name="Kyrpides N.C."/>
            <person name="Klenk H.-P."/>
            <person name="Hugenholtz P."/>
        </authorList>
    </citation>
    <scope>NUCLEOTIDE SEQUENCE [LARGE SCALE GENOMIC DNA]</scope>
    <source>
        <strain evidence="11">DSM 14684 / CIP 108061 / JCM 11494 / NBRC 100937 / ID131577</strain>
    </source>
</reference>
<feature type="domain" description="Acyl-CoA oxidase/dehydrogenase middle" evidence="8">
    <location>
        <begin position="129"/>
        <end position="221"/>
    </location>
</feature>
<evidence type="ECO:0000259" key="7">
    <source>
        <dbReference type="Pfam" id="PF00441"/>
    </source>
</evidence>
<feature type="domain" description="Acyl-CoA dehydrogenase/oxidase N-terminal" evidence="9">
    <location>
        <begin position="14"/>
        <end position="125"/>
    </location>
</feature>
<keyword evidence="4 6" id="KW-0274">FAD</keyword>
<dbReference type="InterPro" id="IPR046373">
    <property type="entry name" value="Acyl-CoA_Oxase/DH_mid-dom_sf"/>
</dbReference>
<evidence type="ECO:0000313" key="10">
    <source>
        <dbReference type="EMBL" id="ADB50585.1"/>
    </source>
</evidence>
<accession>D3F5B8</accession>
<dbReference type="PANTHER" id="PTHR43884">
    <property type="entry name" value="ACYL-COA DEHYDROGENASE"/>
    <property type="match status" value="1"/>
</dbReference>
<dbReference type="Pfam" id="PF02771">
    <property type="entry name" value="Acyl-CoA_dh_N"/>
    <property type="match status" value="1"/>
</dbReference>
<dbReference type="HOGENOM" id="CLU_018204_0_2_11"/>
<dbReference type="eggNOG" id="COG1960">
    <property type="taxonomic scope" value="Bacteria"/>
</dbReference>
<dbReference type="SUPFAM" id="SSF56645">
    <property type="entry name" value="Acyl-CoA dehydrogenase NM domain-like"/>
    <property type="match status" value="1"/>
</dbReference>
<gene>
    <name evidence="10" type="ordered locus">Cwoe_2160</name>
</gene>
<dbReference type="InterPro" id="IPR037069">
    <property type="entry name" value="AcylCoA_DH/ox_N_sf"/>
</dbReference>
<reference evidence="11" key="2">
    <citation type="submission" date="2010-01" db="EMBL/GenBank/DDBJ databases">
        <title>The complete genome of Conexibacter woesei DSM 14684.</title>
        <authorList>
            <consortium name="US DOE Joint Genome Institute (JGI-PGF)"/>
            <person name="Lucas S."/>
            <person name="Copeland A."/>
            <person name="Lapidus A."/>
            <person name="Glavina del Rio T."/>
            <person name="Dalin E."/>
            <person name="Tice H."/>
            <person name="Bruce D."/>
            <person name="Goodwin L."/>
            <person name="Pitluck S."/>
            <person name="Kyrpides N."/>
            <person name="Mavromatis K."/>
            <person name="Ivanova N."/>
            <person name="Mikhailova N."/>
            <person name="Chertkov O."/>
            <person name="Brettin T."/>
            <person name="Detter J.C."/>
            <person name="Han C."/>
            <person name="Larimer F."/>
            <person name="Land M."/>
            <person name="Hauser L."/>
            <person name="Markowitz V."/>
            <person name="Cheng J.-F."/>
            <person name="Hugenholtz P."/>
            <person name="Woyke T."/>
            <person name="Wu D."/>
            <person name="Pukall R."/>
            <person name="Steenblock K."/>
            <person name="Schneider S."/>
            <person name="Klenk H.-P."/>
            <person name="Eisen J.A."/>
        </authorList>
    </citation>
    <scope>NUCLEOTIDE SEQUENCE [LARGE SCALE GENOMIC DNA]</scope>
    <source>
        <strain evidence="11">DSM 14684 / CIP 108061 / JCM 11494 / NBRC 100937 / ID131577</strain>
    </source>
</reference>
<sequence length="391" mass="41308">MSDAIPALDAHLDDGQRALLEQTAALAATTLAPIAATGEEGAIDRPLLRALAEHGLLGRLFAREGDDWRPDVSALDLCLIREGLARGCTAAETAFALQGLGTFPLLQSGRPETVAAWLPRIAAGEAAAGFALTEPDAGSDVAALSLRAERDGDGFRLTGEKTWISNAPEADVYSVFARTTDGAGARGLTAFLVPRESEGLSGEPLRLLSPHPIGRLTFDGVYVPPEHLLGEVDGGFRVAMRTLDMFRPSVGAFAIGMANAALDAAVAHASTRQAFGGPLKDLQAVAHRLADVSARVHAARLAVHHAAAAYDRGVRPVTQASAIAKLLATEVAQEAVDAAIQVHGARALEHGHLLEHLYREVRAPRIYEGASEIQREIIARGLFPRAREERA</sequence>
<dbReference type="Pfam" id="PF00441">
    <property type="entry name" value="Acyl-CoA_dh_1"/>
    <property type="match status" value="1"/>
</dbReference>
<evidence type="ECO:0000259" key="9">
    <source>
        <dbReference type="Pfam" id="PF02771"/>
    </source>
</evidence>
<dbReference type="OrthoDB" id="8876745at2"/>
<dbReference type="AlphaFoldDB" id="D3F5B8"/>
<dbReference type="KEGG" id="cwo:Cwoe_2160"/>
<dbReference type="PROSITE" id="PS00072">
    <property type="entry name" value="ACYL_COA_DH_1"/>
    <property type="match status" value="1"/>
</dbReference>
<dbReference type="Gene3D" id="1.20.140.10">
    <property type="entry name" value="Butyryl-CoA Dehydrogenase, subunit A, domain 3"/>
    <property type="match status" value="1"/>
</dbReference>
<evidence type="ECO:0000256" key="6">
    <source>
        <dbReference type="RuleBase" id="RU362125"/>
    </source>
</evidence>
<dbReference type="Gene3D" id="2.40.110.10">
    <property type="entry name" value="Butyryl-CoA Dehydrogenase, subunit A, domain 2"/>
    <property type="match status" value="1"/>
</dbReference>
<dbReference type="InterPro" id="IPR013786">
    <property type="entry name" value="AcylCoA_DH/ox_N"/>
</dbReference>
<comment type="cofactor">
    <cofactor evidence="1 6">
        <name>FAD</name>
        <dbReference type="ChEBI" id="CHEBI:57692"/>
    </cofactor>
</comment>
<keyword evidence="11" id="KW-1185">Reference proteome</keyword>
<evidence type="ECO:0000259" key="8">
    <source>
        <dbReference type="Pfam" id="PF02770"/>
    </source>
</evidence>